<dbReference type="GO" id="GO:0004020">
    <property type="term" value="F:adenylylsulfate kinase activity"/>
    <property type="evidence" value="ECO:0007669"/>
    <property type="project" value="InterPro"/>
</dbReference>
<dbReference type="SUPFAM" id="SSF51197">
    <property type="entry name" value="Clavaminate synthase-like"/>
    <property type="match status" value="1"/>
</dbReference>
<dbReference type="GO" id="GO:0005524">
    <property type="term" value="F:ATP binding"/>
    <property type="evidence" value="ECO:0007669"/>
    <property type="project" value="InterPro"/>
</dbReference>
<dbReference type="Proteomes" id="UP001174909">
    <property type="component" value="Unassembled WGS sequence"/>
</dbReference>
<dbReference type="Gene3D" id="2.60.120.620">
    <property type="entry name" value="q2cbj1_9rhob like domain"/>
    <property type="match status" value="1"/>
</dbReference>
<keyword evidence="1" id="KW-0808">Transferase</keyword>
<evidence type="ECO:0000313" key="3">
    <source>
        <dbReference type="EMBL" id="CAI8009947.1"/>
    </source>
</evidence>
<dbReference type="EMBL" id="CASHTH010000999">
    <property type="protein sequence ID" value="CAI8009947.1"/>
    <property type="molecule type" value="Genomic_DNA"/>
</dbReference>
<dbReference type="PANTHER" id="PTHR42700:SF1">
    <property type="entry name" value="SULFATE ADENYLYLTRANSFERASE"/>
    <property type="match status" value="1"/>
</dbReference>
<sequence length="278" mass="31653">MTAFISPYRADRDQARELIAEGRFVEVFVDCPLEVCEERDTKGLYKKARAGEIKEFTGISAPYEAPVDPEVTVNTAELSLEESAYDRRLVSCESRLSSGWKLGEKQRYSRNTKMPRTEGMKMESVIRNFNENGFAILHGVLEPVTLKAVKQECEALVAELALQRCAEGKLTDTYPDAPFETRLIRLYENYPDENPTIFRSELHREGFFDVFAHPTLLELAGLILGPEIRLYPNYSVRPKLPENKRTEVLWHQDAGYTSKEADVLADDECLDTFSAGQR</sequence>
<comment type="caution">
    <text evidence="3">The sequence shown here is derived from an EMBL/GenBank/DDBJ whole genome shotgun (WGS) entry which is preliminary data.</text>
</comment>
<dbReference type="SUPFAM" id="SSF52540">
    <property type="entry name" value="P-loop containing nucleoside triphosphate hydrolases"/>
    <property type="match status" value="1"/>
</dbReference>
<feature type="domain" description="APS kinase" evidence="2">
    <location>
        <begin position="1"/>
        <end position="74"/>
    </location>
</feature>
<dbReference type="GO" id="GO:0019379">
    <property type="term" value="P:sulfate assimilation, phosphoadenylyl sulfate reduction by phosphoadenylyl-sulfate reductase (thioredoxin)"/>
    <property type="evidence" value="ECO:0007669"/>
    <property type="project" value="TreeGrafter"/>
</dbReference>
<proteinExistence type="predicted"/>
<name>A0AA35RH06_GEOBA</name>
<dbReference type="AlphaFoldDB" id="A0AA35RH06"/>
<dbReference type="InterPro" id="IPR027417">
    <property type="entry name" value="P-loop_NTPase"/>
</dbReference>
<accession>A0AA35RH06</accession>
<evidence type="ECO:0000256" key="1">
    <source>
        <dbReference type="ARBA" id="ARBA00022679"/>
    </source>
</evidence>
<organism evidence="3 4">
    <name type="scientific">Geodia barretti</name>
    <name type="common">Barrett's horny sponge</name>
    <dbReference type="NCBI Taxonomy" id="519541"/>
    <lineage>
        <taxon>Eukaryota</taxon>
        <taxon>Metazoa</taxon>
        <taxon>Porifera</taxon>
        <taxon>Demospongiae</taxon>
        <taxon>Heteroscleromorpha</taxon>
        <taxon>Tetractinellida</taxon>
        <taxon>Astrophorina</taxon>
        <taxon>Geodiidae</taxon>
        <taxon>Geodia</taxon>
    </lineage>
</organism>
<dbReference type="GO" id="GO:0010134">
    <property type="term" value="P:sulfate assimilation via adenylyl sulfate reduction"/>
    <property type="evidence" value="ECO:0007669"/>
    <property type="project" value="TreeGrafter"/>
</dbReference>
<dbReference type="Gene3D" id="3.40.50.300">
    <property type="entry name" value="P-loop containing nucleotide triphosphate hydrolases"/>
    <property type="match status" value="1"/>
</dbReference>
<keyword evidence="3" id="KW-0418">Kinase</keyword>
<dbReference type="GO" id="GO:0005737">
    <property type="term" value="C:cytoplasm"/>
    <property type="evidence" value="ECO:0007669"/>
    <property type="project" value="TreeGrafter"/>
</dbReference>
<dbReference type="CDD" id="cd02027">
    <property type="entry name" value="APSK"/>
    <property type="match status" value="1"/>
</dbReference>
<dbReference type="InterPro" id="IPR059117">
    <property type="entry name" value="APS_kinase_dom"/>
</dbReference>
<evidence type="ECO:0000313" key="4">
    <source>
        <dbReference type="Proteomes" id="UP001174909"/>
    </source>
</evidence>
<dbReference type="GO" id="GO:0004781">
    <property type="term" value="F:sulfate adenylyltransferase (ATP) activity"/>
    <property type="evidence" value="ECO:0007669"/>
    <property type="project" value="TreeGrafter"/>
</dbReference>
<dbReference type="PANTHER" id="PTHR42700">
    <property type="entry name" value="SULFATE ADENYLYLTRANSFERASE"/>
    <property type="match status" value="1"/>
</dbReference>
<reference evidence="3" key="1">
    <citation type="submission" date="2023-03" db="EMBL/GenBank/DDBJ databases">
        <authorList>
            <person name="Steffen K."/>
            <person name="Cardenas P."/>
        </authorList>
    </citation>
    <scope>NUCLEOTIDE SEQUENCE</scope>
</reference>
<dbReference type="Pfam" id="PF01583">
    <property type="entry name" value="APS_kinase"/>
    <property type="match status" value="1"/>
</dbReference>
<gene>
    <name evidence="3" type="ORF">GBAR_LOCUS6617</name>
</gene>
<evidence type="ECO:0000259" key="2">
    <source>
        <dbReference type="Pfam" id="PF01583"/>
    </source>
</evidence>
<dbReference type="InterPro" id="IPR050512">
    <property type="entry name" value="Sulf_AdTrans/APS_kinase"/>
</dbReference>
<protein>
    <submittedName>
        <fullName evidence="3">Adenylyl-sulfate kinase</fullName>
    </submittedName>
</protein>
<keyword evidence="4" id="KW-1185">Reference proteome</keyword>